<accession>A0A0D7A044</accession>
<evidence type="ECO:0000256" key="6">
    <source>
        <dbReference type="ARBA" id="ARBA00023163"/>
    </source>
</evidence>
<dbReference type="Gene3D" id="3.30.160.60">
    <property type="entry name" value="Classic Zinc Finger"/>
    <property type="match status" value="1"/>
</dbReference>
<dbReference type="OrthoDB" id="8117402at2759"/>
<proteinExistence type="predicted"/>
<feature type="compositionally biased region" description="Basic and acidic residues" evidence="9">
    <location>
        <begin position="110"/>
        <end position="129"/>
    </location>
</feature>
<dbReference type="PROSITE" id="PS50157">
    <property type="entry name" value="ZINC_FINGER_C2H2_2"/>
    <property type="match status" value="2"/>
</dbReference>
<evidence type="ECO:0000256" key="5">
    <source>
        <dbReference type="ARBA" id="ARBA00023015"/>
    </source>
</evidence>
<feature type="compositionally biased region" description="Low complexity" evidence="9">
    <location>
        <begin position="98"/>
        <end position="108"/>
    </location>
</feature>
<evidence type="ECO:0000256" key="2">
    <source>
        <dbReference type="ARBA" id="ARBA00022723"/>
    </source>
</evidence>
<feature type="region of interest" description="Disordered" evidence="9">
    <location>
        <begin position="76"/>
        <end position="129"/>
    </location>
</feature>
<feature type="domain" description="C2H2-type" evidence="10">
    <location>
        <begin position="192"/>
        <end position="221"/>
    </location>
</feature>
<keyword evidence="2" id="KW-0479">Metal-binding</keyword>
<keyword evidence="7" id="KW-0539">Nucleus</keyword>
<dbReference type="AlphaFoldDB" id="A0A0D7A044"/>
<evidence type="ECO:0000256" key="9">
    <source>
        <dbReference type="SAM" id="MobiDB-lite"/>
    </source>
</evidence>
<evidence type="ECO:0000256" key="3">
    <source>
        <dbReference type="ARBA" id="ARBA00022771"/>
    </source>
</evidence>
<dbReference type="PANTHER" id="PTHR46179:SF13">
    <property type="entry name" value="C2H2-TYPE DOMAIN-CONTAINING PROTEIN"/>
    <property type="match status" value="1"/>
</dbReference>
<keyword evidence="5" id="KW-0805">Transcription regulation</keyword>
<keyword evidence="3 8" id="KW-0863">Zinc-finger</keyword>
<keyword evidence="6" id="KW-0804">Transcription</keyword>
<dbReference type="PROSITE" id="PS00028">
    <property type="entry name" value="ZINC_FINGER_C2H2_1"/>
    <property type="match status" value="1"/>
</dbReference>
<sequence length="224" mass="24929">MPITMQSGFSSRPRKCLRPLNRLCLHLLGPSSSLNLLSWSPSGAAAPASNSIPIHAQRPRALSPYSHPAFSISYRSTSDDQSYPSYNNQVASPPFVPSSPSSSHSTGSRRSRENSPKRAQPKDPNERRRIPCLITGCNRRFTSQYTLKVHMEAHKPKPRASFPCTLGCSERFSRQHDRLRHEVAKHGKVCEFSCHECGRFFSSSKTLGNHKCPAAQGGTRWVNT</sequence>
<name>A0A0D7A044_9AGAR</name>
<feature type="domain" description="C2H2-type" evidence="10">
    <location>
        <begin position="130"/>
        <end position="159"/>
    </location>
</feature>
<evidence type="ECO:0000313" key="11">
    <source>
        <dbReference type="EMBL" id="KIY43188.1"/>
    </source>
</evidence>
<dbReference type="GO" id="GO:0005634">
    <property type="term" value="C:nucleus"/>
    <property type="evidence" value="ECO:0007669"/>
    <property type="project" value="UniProtKB-SubCell"/>
</dbReference>
<organism evidence="11 12">
    <name type="scientific">Fistulina hepatica ATCC 64428</name>
    <dbReference type="NCBI Taxonomy" id="1128425"/>
    <lineage>
        <taxon>Eukaryota</taxon>
        <taxon>Fungi</taxon>
        <taxon>Dikarya</taxon>
        <taxon>Basidiomycota</taxon>
        <taxon>Agaricomycotina</taxon>
        <taxon>Agaricomycetes</taxon>
        <taxon>Agaricomycetidae</taxon>
        <taxon>Agaricales</taxon>
        <taxon>Fistulinaceae</taxon>
        <taxon>Fistulina</taxon>
    </lineage>
</organism>
<dbReference type="GO" id="GO:0006357">
    <property type="term" value="P:regulation of transcription by RNA polymerase II"/>
    <property type="evidence" value="ECO:0007669"/>
    <property type="project" value="TreeGrafter"/>
</dbReference>
<keyword evidence="12" id="KW-1185">Reference proteome</keyword>
<dbReference type="PANTHER" id="PTHR46179">
    <property type="entry name" value="ZINC FINGER PROTEIN"/>
    <property type="match status" value="1"/>
</dbReference>
<dbReference type="SMART" id="SM00355">
    <property type="entry name" value="ZnF_C2H2"/>
    <property type="match status" value="3"/>
</dbReference>
<gene>
    <name evidence="11" type="ORF">FISHEDRAFT_68159</name>
</gene>
<feature type="compositionally biased region" description="Polar residues" evidence="9">
    <location>
        <begin position="76"/>
        <end position="91"/>
    </location>
</feature>
<dbReference type="InterPro" id="IPR051061">
    <property type="entry name" value="Zinc_finger_trans_reg"/>
</dbReference>
<evidence type="ECO:0000259" key="10">
    <source>
        <dbReference type="PROSITE" id="PS50157"/>
    </source>
</evidence>
<dbReference type="InterPro" id="IPR013087">
    <property type="entry name" value="Znf_C2H2_type"/>
</dbReference>
<keyword evidence="4" id="KW-0862">Zinc</keyword>
<reference evidence="11 12" key="1">
    <citation type="journal article" date="2015" name="Fungal Genet. Biol.">
        <title>Evolution of novel wood decay mechanisms in Agaricales revealed by the genome sequences of Fistulina hepatica and Cylindrobasidium torrendii.</title>
        <authorList>
            <person name="Floudas D."/>
            <person name="Held B.W."/>
            <person name="Riley R."/>
            <person name="Nagy L.G."/>
            <person name="Koehler G."/>
            <person name="Ransdell A.S."/>
            <person name="Younus H."/>
            <person name="Chow J."/>
            <person name="Chiniquy J."/>
            <person name="Lipzen A."/>
            <person name="Tritt A."/>
            <person name="Sun H."/>
            <person name="Haridas S."/>
            <person name="LaButti K."/>
            <person name="Ohm R.A."/>
            <person name="Kues U."/>
            <person name="Blanchette R.A."/>
            <person name="Grigoriev I.V."/>
            <person name="Minto R.E."/>
            <person name="Hibbett D.S."/>
        </authorList>
    </citation>
    <scope>NUCLEOTIDE SEQUENCE [LARGE SCALE GENOMIC DNA]</scope>
    <source>
        <strain evidence="11 12">ATCC 64428</strain>
    </source>
</reference>
<evidence type="ECO:0000256" key="4">
    <source>
        <dbReference type="ARBA" id="ARBA00022833"/>
    </source>
</evidence>
<evidence type="ECO:0000256" key="1">
    <source>
        <dbReference type="ARBA" id="ARBA00004123"/>
    </source>
</evidence>
<protein>
    <recommendedName>
        <fullName evidence="10">C2H2-type domain-containing protein</fullName>
    </recommendedName>
</protein>
<evidence type="ECO:0000256" key="7">
    <source>
        <dbReference type="ARBA" id="ARBA00023242"/>
    </source>
</evidence>
<evidence type="ECO:0000256" key="8">
    <source>
        <dbReference type="PROSITE-ProRule" id="PRU00042"/>
    </source>
</evidence>
<dbReference type="EMBL" id="KN882115">
    <property type="protein sequence ID" value="KIY43188.1"/>
    <property type="molecule type" value="Genomic_DNA"/>
</dbReference>
<dbReference type="GO" id="GO:0008270">
    <property type="term" value="F:zinc ion binding"/>
    <property type="evidence" value="ECO:0007669"/>
    <property type="project" value="UniProtKB-KW"/>
</dbReference>
<dbReference type="Proteomes" id="UP000054144">
    <property type="component" value="Unassembled WGS sequence"/>
</dbReference>
<evidence type="ECO:0000313" key="12">
    <source>
        <dbReference type="Proteomes" id="UP000054144"/>
    </source>
</evidence>
<dbReference type="Pfam" id="PF00096">
    <property type="entry name" value="zf-C2H2"/>
    <property type="match status" value="1"/>
</dbReference>
<comment type="subcellular location">
    <subcellularLocation>
        <location evidence="1">Nucleus</location>
    </subcellularLocation>
</comment>